<keyword evidence="1" id="KW-0812">Transmembrane</keyword>
<feature type="transmembrane region" description="Helical" evidence="1">
    <location>
        <begin position="27"/>
        <end position="49"/>
    </location>
</feature>
<evidence type="ECO:0000256" key="1">
    <source>
        <dbReference type="SAM" id="Phobius"/>
    </source>
</evidence>
<dbReference type="AlphaFoldDB" id="A0A5P8WA05"/>
<evidence type="ECO:0000313" key="3">
    <source>
        <dbReference type="Proteomes" id="UP000326678"/>
    </source>
</evidence>
<reference evidence="2 3" key="1">
    <citation type="submission" date="2019-10" db="EMBL/GenBank/DDBJ databases">
        <title>Genomic and transcriptomic insights into the perfect genentic adaptation of a filamentous nitrogen-fixing cyanobacterium to rice fields.</title>
        <authorList>
            <person name="Chen Z."/>
        </authorList>
    </citation>
    <scope>NUCLEOTIDE SEQUENCE [LARGE SCALE GENOMIC DNA]</scope>
    <source>
        <strain evidence="2">CCNUC1</strain>
    </source>
</reference>
<sequence length="58" mass="6205">MNKFIIGIGMFVGSTIGSYIPALWGGSVLSFTSILFSVIGGLVGIWLGYRVSKYLGFI</sequence>
<gene>
    <name evidence="2" type="ORF">GXM_07004</name>
</gene>
<dbReference type="Proteomes" id="UP000326678">
    <property type="component" value="Chromosome Gxm1"/>
</dbReference>
<dbReference type="KEGG" id="nsh:GXM_07004"/>
<keyword evidence="1" id="KW-1133">Transmembrane helix</keyword>
<proteinExistence type="predicted"/>
<protein>
    <submittedName>
        <fullName evidence="2">Uncharacterized protein</fullName>
    </submittedName>
</protein>
<evidence type="ECO:0000313" key="2">
    <source>
        <dbReference type="EMBL" id="QFS49510.1"/>
    </source>
</evidence>
<keyword evidence="3" id="KW-1185">Reference proteome</keyword>
<accession>A0A5P8WA05</accession>
<dbReference type="EMBL" id="CP045226">
    <property type="protein sequence ID" value="QFS49510.1"/>
    <property type="molecule type" value="Genomic_DNA"/>
</dbReference>
<keyword evidence="1" id="KW-0472">Membrane</keyword>
<name>A0A5P8WA05_9NOSO</name>
<organism evidence="2 3">
    <name type="scientific">Nostoc sphaeroides CCNUC1</name>
    <dbReference type="NCBI Taxonomy" id="2653204"/>
    <lineage>
        <taxon>Bacteria</taxon>
        <taxon>Bacillati</taxon>
        <taxon>Cyanobacteriota</taxon>
        <taxon>Cyanophyceae</taxon>
        <taxon>Nostocales</taxon>
        <taxon>Nostocaceae</taxon>
        <taxon>Nostoc</taxon>
    </lineage>
</organism>